<dbReference type="OrthoDB" id="7688586at2"/>
<dbReference type="Proteomes" id="UP000219111">
    <property type="component" value="Unassembled WGS sequence"/>
</dbReference>
<sequence>MTAIAPVNRIASRGHAARTAVSATSEAVATRQNTARAKPSPAEIFRAMRAEPVNSASDTLAEAKASTRNQQTGVAATSQRIGAENLAEMRQRDPTPIEILKTQQGGGASGGRVSELTDMIEGRTETGDVDLAQSRPDVPEQIAQQRSMTDQSISAALSRQRRNTSGTDLAQRMEQRLAEVNAKQGAYSTLSLAAVSPAGQTGIAMQLRM</sequence>
<dbReference type="AlphaFoldDB" id="A0A285RJ76"/>
<gene>
    <name evidence="2" type="ORF">SAMN05877831_101339</name>
</gene>
<keyword evidence="3" id="KW-1185">Reference proteome</keyword>
<evidence type="ECO:0000313" key="2">
    <source>
        <dbReference type="EMBL" id="SOB94151.1"/>
    </source>
</evidence>
<name>A0A285RJ76_9RHOB</name>
<protein>
    <submittedName>
        <fullName evidence="2">Uncharacterized protein</fullName>
    </submittedName>
</protein>
<feature type="region of interest" description="Disordered" evidence="1">
    <location>
        <begin position="142"/>
        <end position="168"/>
    </location>
</feature>
<feature type="region of interest" description="Disordered" evidence="1">
    <location>
        <begin position="60"/>
        <end position="79"/>
    </location>
</feature>
<dbReference type="RefSeq" id="WP_097068365.1">
    <property type="nucleotide sequence ID" value="NZ_OBMT01000001.1"/>
</dbReference>
<organism evidence="2 3">
    <name type="scientific">Rhodobacter maris</name>
    <dbReference type="NCBI Taxonomy" id="446682"/>
    <lineage>
        <taxon>Bacteria</taxon>
        <taxon>Pseudomonadati</taxon>
        <taxon>Pseudomonadota</taxon>
        <taxon>Alphaproteobacteria</taxon>
        <taxon>Rhodobacterales</taxon>
        <taxon>Rhodobacter group</taxon>
        <taxon>Rhodobacter</taxon>
    </lineage>
</organism>
<evidence type="ECO:0000313" key="3">
    <source>
        <dbReference type="Proteomes" id="UP000219111"/>
    </source>
</evidence>
<reference evidence="3" key="1">
    <citation type="submission" date="2017-08" db="EMBL/GenBank/DDBJ databases">
        <authorList>
            <person name="Varghese N."/>
            <person name="Submissions S."/>
        </authorList>
    </citation>
    <scope>NUCLEOTIDE SEQUENCE [LARGE SCALE GENOMIC DNA]</scope>
    <source>
        <strain evidence="3">JA276</strain>
    </source>
</reference>
<feature type="compositionally biased region" description="Polar residues" evidence="1">
    <location>
        <begin position="66"/>
        <end position="79"/>
    </location>
</feature>
<evidence type="ECO:0000256" key="1">
    <source>
        <dbReference type="SAM" id="MobiDB-lite"/>
    </source>
</evidence>
<dbReference type="EMBL" id="OBMT01000001">
    <property type="protein sequence ID" value="SOB94151.1"/>
    <property type="molecule type" value="Genomic_DNA"/>
</dbReference>
<proteinExistence type="predicted"/>
<accession>A0A285RJ76</accession>